<dbReference type="GO" id="GO:0005576">
    <property type="term" value="C:extracellular region"/>
    <property type="evidence" value="ECO:0007669"/>
    <property type="project" value="TreeGrafter"/>
</dbReference>
<dbReference type="AlphaFoldDB" id="A0A0H5CBZ3"/>
<keyword evidence="6 8" id="KW-0443">Lipid metabolism</keyword>
<dbReference type="PANTHER" id="PTHR10728:SF33">
    <property type="entry name" value="LYSOPHOSPHOLIPASE 1-RELATED"/>
    <property type="match status" value="1"/>
</dbReference>
<comment type="similarity">
    <text evidence="1 9">Belongs to the lysophospholipase family.</text>
</comment>
<evidence type="ECO:0000256" key="1">
    <source>
        <dbReference type="ARBA" id="ARBA00008780"/>
    </source>
</evidence>
<evidence type="ECO:0000256" key="3">
    <source>
        <dbReference type="ARBA" id="ARBA00022729"/>
    </source>
</evidence>
<dbReference type="PANTHER" id="PTHR10728">
    <property type="entry name" value="CYTOSOLIC PHOSPHOLIPASE A2"/>
    <property type="match status" value="1"/>
</dbReference>
<evidence type="ECO:0000313" key="11">
    <source>
        <dbReference type="EMBL" id="CEP22139.1"/>
    </source>
</evidence>
<accession>A0A1E4S022</accession>
<name>A0A0H5CBZ3_CYBJN</name>
<evidence type="ECO:0000313" key="12">
    <source>
        <dbReference type="EMBL" id="ODV72840.1"/>
    </source>
</evidence>
<sequence length="653" mass="71069">MFPLATLLLLAEVALSYNPKGYEPSEVLCPSDANFVRPASQVSPAEKDWLEKRHVITDKALLEFLNRADLDSFNAEEFLSSLNRSINIGVAISGGGYRSMFSGAGQLAALDSRVEGSIKHGLGGLLQSTTYLVGLSGGNWLTGSLALTNWSTVPEILAAGDLWDLEHSIISPSGLDVVSSAERWHQINNDVAEKQRRGFDISITDLWGRALSYQFFGSKEDGGVALTYSGLQEFDAFKSAEMPMPISVAVGRTPGTLELNGDSTVYEFNPFEMGSWDPSLFSFTDLKYLGSRVSEGRPLSDVCIEGYDNAGFVLGISSSLFNAGLLNLNVTGLTGPLYDLAHGVLEFADDEHWDIAIVEPNPFRNSKNAGVKSIVDDERLYLSDGGLDHQNVPFAPLLQPERGVDVIFAFDNSYDTDDKFPDGEALKATYERQFGSQGNGTAFPHVPTIDTILHDKLNTKPMFLGCNASSLDDLATVPPLVVYLPNIAYSTWSNTSTAQIAYSDKQRNAVITNGFESATRYNLTIDPNWPKCVSCAIIHREQERKGIPQTDECAECFQEYCWSGEQYTGSQVVLPRSANWSQPSLVKREYNDEGDFIELNGTIVVNATANSTGVNVSNLSIPSISSVYFNRAETWAPSSILVGAVAVVAGLLV</sequence>
<dbReference type="EC" id="3.1.1.5" evidence="2 9"/>
<comment type="catalytic activity">
    <reaction evidence="9">
        <text>a 1-acyl-sn-glycero-3-phosphocholine + H2O = sn-glycerol 3-phosphocholine + a fatty acid + H(+)</text>
        <dbReference type="Rhea" id="RHEA:15177"/>
        <dbReference type="ChEBI" id="CHEBI:15377"/>
        <dbReference type="ChEBI" id="CHEBI:15378"/>
        <dbReference type="ChEBI" id="CHEBI:16870"/>
        <dbReference type="ChEBI" id="CHEBI:28868"/>
        <dbReference type="ChEBI" id="CHEBI:58168"/>
        <dbReference type="EC" id="3.1.1.5"/>
    </reaction>
</comment>
<evidence type="ECO:0000256" key="8">
    <source>
        <dbReference type="PROSITE-ProRule" id="PRU00555"/>
    </source>
</evidence>
<evidence type="ECO:0000256" key="5">
    <source>
        <dbReference type="ARBA" id="ARBA00022963"/>
    </source>
</evidence>
<dbReference type="RefSeq" id="XP_020069879.1">
    <property type="nucleotide sequence ID" value="XM_020213385.1"/>
</dbReference>
<dbReference type="GO" id="GO:0005886">
    <property type="term" value="C:plasma membrane"/>
    <property type="evidence" value="ECO:0007669"/>
    <property type="project" value="TreeGrafter"/>
</dbReference>
<accession>A0A0H5CBZ3</accession>
<evidence type="ECO:0000256" key="7">
    <source>
        <dbReference type="ARBA" id="ARBA00023180"/>
    </source>
</evidence>
<proteinExistence type="inferred from homology"/>
<dbReference type="Pfam" id="PF01735">
    <property type="entry name" value="PLA2_B"/>
    <property type="match status" value="1"/>
</dbReference>
<dbReference type="GO" id="GO:0005783">
    <property type="term" value="C:endoplasmic reticulum"/>
    <property type="evidence" value="ECO:0007669"/>
    <property type="project" value="TreeGrafter"/>
</dbReference>
<dbReference type="OrthoDB" id="4084751at2759"/>
<dbReference type="Proteomes" id="UP000038830">
    <property type="component" value="Unassembled WGS sequence"/>
</dbReference>
<evidence type="ECO:0000259" key="10">
    <source>
        <dbReference type="PROSITE" id="PS51210"/>
    </source>
</evidence>
<dbReference type="InterPro" id="IPR016035">
    <property type="entry name" value="Acyl_Trfase/lysoPLipase"/>
</dbReference>
<dbReference type="EMBL" id="KV453933">
    <property type="protein sequence ID" value="ODV72840.1"/>
    <property type="molecule type" value="Genomic_DNA"/>
</dbReference>
<keyword evidence="4 8" id="KW-0378">Hydrolase</keyword>
<keyword evidence="7" id="KW-0325">Glycoprotein</keyword>
<feature type="domain" description="PLA2c" evidence="10">
    <location>
        <begin position="28"/>
        <end position="567"/>
    </location>
</feature>
<dbReference type="GO" id="GO:0005829">
    <property type="term" value="C:cytosol"/>
    <property type="evidence" value="ECO:0007669"/>
    <property type="project" value="TreeGrafter"/>
</dbReference>
<evidence type="ECO:0000313" key="13">
    <source>
        <dbReference type="Proteomes" id="UP000038830"/>
    </source>
</evidence>
<dbReference type="GO" id="GO:0004623">
    <property type="term" value="F:phospholipase A2 activity"/>
    <property type="evidence" value="ECO:0007669"/>
    <property type="project" value="TreeGrafter"/>
</dbReference>
<evidence type="ECO:0000256" key="9">
    <source>
        <dbReference type="RuleBase" id="RU362103"/>
    </source>
</evidence>
<evidence type="ECO:0000313" key="14">
    <source>
        <dbReference type="Proteomes" id="UP000094389"/>
    </source>
</evidence>
<feature type="signal peptide" evidence="9">
    <location>
        <begin position="1"/>
        <end position="16"/>
    </location>
</feature>
<protein>
    <recommendedName>
        <fullName evidence="2 9">Lysophospholipase</fullName>
        <ecNumber evidence="2 9">3.1.1.5</ecNumber>
    </recommendedName>
</protein>
<dbReference type="InterPro" id="IPR002642">
    <property type="entry name" value="LysoPLipase_cat_dom"/>
</dbReference>
<dbReference type="GO" id="GO:0046475">
    <property type="term" value="P:glycerophospholipid catabolic process"/>
    <property type="evidence" value="ECO:0007669"/>
    <property type="project" value="TreeGrafter"/>
</dbReference>
<reference evidence="12 14" key="3">
    <citation type="journal article" date="2016" name="Proc. Natl. Acad. Sci. U.S.A.">
        <title>Comparative genomics of biotechnologically important yeasts.</title>
        <authorList>
            <person name="Riley R."/>
            <person name="Haridas S."/>
            <person name="Wolfe K.H."/>
            <person name="Lopes M.R."/>
            <person name="Hittinger C.T."/>
            <person name="Goeker M."/>
            <person name="Salamov A.A."/>
            <person name="Wisecaver J.H."/>
            <person name="Long T.M."/>
            <person name="Calvey C.H."/>
            <person name="Aerts A.L."/>
            <person name="Barry K.W."/>
            <person name="Choi C."/>
            <person name="Clum A."/>
            <person name="Coughlan A.Y."/>
            <person name="Deshpande S."/>
            <person name="Douglass A.P."/>
            <person name="Hanson S.J."/>
            <person name="Klenk H.-P."/>
            <person name="LaButti K.M."/>
            <person name="Lapidus A."/>
            <person name="Lindquist E.A."/>
            <person name="Lipzen A.M."/>
            <person name="Meier-Kolthoff J.P."/>
            <person name="Ohm R.A."/>
            <person name="Otillar R.P."/>
            <person name="Pangilinan J.L."/>
            <person name="Peng Y."/>
            <person name="Rokas A."/>
            <person name="Rosa C.A."/>
            <person name="Scheuner C."/>
            <person name="Sibirny A.A."/>
            <person name="Slot J.C."/>
            <person name="Stielow J.B."/>
            <person name="Sun H."/>
            <person name="Kurtzman C.P."/>
            <person name="Blackwell M."/>
            <person name="Grigoriev I.V."/>
            <person name="Jeffries T.W."/>
        </authorList>
    </citation>
    <scope>NUCLEOTIDE SEQUENCE [LARGE SCALE GENOMIC DNA]</scope>
    <source>
        <strain evidence="14">ATCC 18201 / CBS 1600 / BCRC 20928 / JCM 3617 / NBRC 0987 / NRRL Y-1542</strain>
        <strain evidence="12">NRRL Y-1542</strain>
    </source>
</reference>
<dbReference type="Proteomes" id="UP000094389">
    <property type="component" value="Unassembled WGS sequence"/>
</dbReference>
<evidence type="ECO:0000256" key="2">
    <source>
        <dbReference type="ARBA" id="ARBA00013274"/>
    </source>
</evidence>
<dbReference type="PROSITE" id="PS51210">
    <property type="entry name" value="PLA2C"/>
    <property type="match status" value="1"/>
</dbReference>
<keyword evidence="3 9" id="KW-0732">Signal</keyword>
<dbReference type="EMBL" id="CDQK01000003">
    <property type="protein sequence ID" value="CEP22139.1"/>
    <property type="molecule type" value="Genomic_DNA"/>
</dbReference>
<feature type="chain" id="PRO_5041001617" description="Lysophospholipase" evidence="9">
    <location>
        <begin position="17"/>
        <end position="653"/>
    </location>
</feature>
<keyword evidence="14" id="KW-1185">Reference proteome</keyword>
<gene>
    <name evidence="11" type="primary">PLB5</name>
    <name evidence="11" type="ORF">BN1211_2415</name>
    <name evidence="12" type="ORF">CYBJADRAFT_152497</name>
</gene>
<dbReference type="STRING" id="983966.A0A0H5CBZ3"/>
<reference evidence="13" key="2">
    <citation type="journal article" date="2015" name="J. Biotechnol.">
        <title>The structure of the Cyberlindnera jadinii genome and its relation to Candida utilis analyzed by the occurrence of single nucleotide polymorphisms.</title>
        <authorList>
            <person name="Rupp O."/>
            <person name="Brinkrolf K."/>
            <person name="Buerth C."/>
            <person name="Kunigo M."/>
            <person name="Schneider J."/>
            <person name="Jaenicke S."/>
            <person name="Goesmann A."/>
            <person name="Puehler A."/>
            <person name="Jaeger K.-E."/>
            <person name="Ernst J.F."/>
        </authorList>
    </citation>
    <scope>NUCLEOTIDE SEQUENCE [LARGE SCALE GENOMIC DNA]</scope>
    <source>
        <strain evidence="13">ATCC 18201 / CBS 1600 / BCRC 20928 / JCM 3617 / NBRC 0987 / NRRL Y-1542</strain>
    </source>
</reference>
<dbReference type="SUPFAM" id="SSF52151">
    <property type="entry name" value="FabD/lysophospholipase-like"/>
    <property type="match status" value="1"/>
</dbReference>
<keyword evidence="5 8" id="KW-0442">Lipid degradation</keyword>
<evidence type="ECO:0000256" key="4">
    <source>
        <dbReference type="ARBA" id="ARBA00022801"/>
    </source>
</evidence>
<dbReference type="GO" id="GO:0004622">
    <property type="term" value="F:phosphatidylcholine lysophospholipase activity"/>
    <property type="evidence" value="ECO:0007669"/>
    <property type="project" value="UniProtKB-EC"/>
</dbReference>
<dbReference type="GeneID" id="30987781"/>
<dbReference type="Gene3D" id="3.40.1090.10">
    <property type="entry name" value="Cytosolic phospholipase A2 catalytic domain"/>
    <property type="match status" value="1"/>
</dbReference>
<dbReference type="OMA" id="FARYCWN"/>
<reference evidence="11" key="1">
    <citation type="submission" date="2014-12" db="EMBL/GenBank/DDBJ databases">
        <authorList>
            <person name="Jaenicke S."/>
        </authorList>
    </citation>
    <scope>NUCLEOTIDE SEQUENCE [LARGE SCALE GENOMIC DNA]</scope>
    <source>
        <strain evidence="11">CBS1600</strain>
    </source>
</reference>
<dbReference type="FunFam" id="3.40.1090.10:FF:000010">
    <property type="entry name" value="Lysophospholipase"/>
    <property type="match status" value="1"/>
</dbReference>
<evidence type="ECO:0000256" key="6">
    <source>
        <dbReference type="ARBA" id="ARBA00023098"/>
    </source>
</evidence>
<dbReference type="SMART" id="SM00022">
    <property type="entry name" value="PLAc"/>
    <property type="match status" value="1"/>
</dbReference>
<organism evidence="11 13">
    <name type="scientific">Cyberlindnera jadinii (strain ATCC 18201 / CBS 1600 / BCRC 20928 / JCM 3617 / NBRC 0987 / NRRL Y-1542)</name>
    <name type="common">Torula yeast</name>
    <name type="synonym">Candida utilis</name>
    <dbReference type="NCBI Taxonomy" id="983966"/>
    <lineage>
        <taxon>Eukaryota</taxon>
        <taxon>Fungi</taxon>
        <taxon>Dikarya</taxon>
        <taxon>Ascomycota</taxon>
        <taxon>Saccharomycotina</taxon>
        <taxon>Saccharomycetes</taxon>
        <taxon>Phaffomycetales</taxon>
        <taxon>Phaffomycetaceae</taxon>
        <taxon>Cyberlindnera</taxon>
    </lineage>
</organism>